<feature type="region of interest" description="Disordered" evidence="1">
    <location>
        <begin position="1"/>
        <end position="30"/>
    </location>
</feature>
<feature type="compositionally biased region" description="Polar residues" evidence="1">
    <location>
        <begin position="1"/>
        <end position="20"/>
    </location>
</feature>
<reference evidence="2 3" key="1">
    <citation type="submission" date="2013-09" db="EMBL/GenBank/DDBJ databases">
        <title>Corchorus capsularis genome sequencing.</title>
        <authorList>
            <person name="Alam M."/>
            <person name="Haque M.S."/>
            <person name="Islam M.S."/>
            <person name="Emdad E.M."/>
            <person name="Islam M.M."/>
            <person name="Ahmed B."/>
            <person name="Halim A."/>
            <person name="Hossen Q.M.M."/>
            <person name="Hossain M.Z."/>
            <person name="Ahmed R."/>
            <person name="Khan M.M."/>
            <person name="Islam R."/>
            <person name="Rashid M.M."/>
            <person name="Khan S.A."/>
            <person name="Rahman M.S."/>
            <person name="Alam M."/>
        </authorList>
    </citation>
    <scope>NUCLEOTIDE SEQUENCE [LARGE SCALE GENOMIC DNA]</scope>
    <source>
        <strain evidence="3">cv. CVL-1</strain>
        <tissue evidence="2">Whole seedling</tissue>
    </source>
</reference>
<dbReference type="EMBL" id="AWWV01010845">
    <property type="protein sequence ID" value="OMO76798.1"/>
    <property type="molecule type" value="Genomic_DNA"/>
</dbReference>
<evidence type="ECO:0000313" key="3">
    <source>
        <dbReference type="Proteomes" id="UP000188268"/>
    </source>
</evidence>
<dbReference type="AlphaFoldDB" id="A0A1R3I2J7"/>
<name>A0A1R3I2J7_COCAP</name>
<evidence type="ECO:0000256" key="1">
    <source>
        <dbReference type="SAM" id="MobiDB-lite"/>
    </source>
</evidence>
<organism evidence="2 3">
    <name type="scientific">Corchorus capsularis</name>
    <name type="common">Jute</name>
    <dbReference type="NCBI Taxonomy" id="210143"/>
    <lineage>
        <taxon>Eukaryota</taxon>
        <taxon>Viridiplantae</taxon>
        <taxon>Streptophyta</taxon>
        <taxon>Embryophyta</taxon>
        <taxon>Tracheophyta</taxon>
        <taxon>Spermatophyta</taxon>
        <taxon>Magnoliopsida</taxon>
        <taxon>eudicotyledons</taxon>
        <taxon>Gunneridae</taxon>
        <taxon>Pentapetalae</taxon>
        <taxon>rosids</taxon>
        <taxon>malvids</taxon>
        <taxon>Malvales</taxon>
        <taxon>Malvaceae</taxon>
        <taxon>Grewioideae</taxon>
        <taxon>Apeibeae</taxon>
        <taxon>Corchorus</taxon>
    </lineage>
</organism>
<comment type="caution">
    <text evidence="2">The sequence shown here is derived from an EMBL/GenBank/DDBJ whole genome shotgun (WGS) entry which is preliminary data.</text>
</comment>
<dbReference type="Proteomes" id="UP000188268">
    <property type="component" value="Unassembled WGS sequence"/>
</dbReference>
<dbReference type="Gramene" id="OMO76798">
    <property type="protein sequence ID" value="OMO76798"/>
    <property type="gene ID" value="CCACVL1_15404"/>
</dbReference>
<accession>A0A1R3I2J7</accession>
<gene>
    <name evidence="2" type="ORF">CCACVL1_15404</name>
</gene>
<sequence length="30" mass="3431">MGSENWAINVQQAEVHTNCNEPAREFNEDP</sequence>
<proteinExistence type="predicted"/>
<evidence type="ECO:0000313" key="2">
    <source>
        <dbReference type="EMBL" id="OMO76798.1"/>
    </source>
</evidence>
<keyword evidence="3" id="KW-1185">Reference proteome</keyword>
<protein>
    <submittedName>
        <fullName evidence="2">Uncharacterized protein</fullName>
    </submittedName>
</protein>